<sequence length="131" mass="14876">MTIFTSNTSINKPINEVYGFLADFNNHQKLMPENIQEWVSTVDEASFNIQNMGKLSLKIDSRISDQEITITPASKPPFNLELKWSLSFDNDHTDVLYTINADLNMMMKMLASGPLQKLADYETQQLTAILS</sequence>
<dbReference type="EMBL" id="JAVDUU010000003">
    <property type="protein sequence ID" value="MDR6943033.1"/>
    <property type="molecule type" value="Genomic_DNA"/>
</dbReference>
<keyword evidence="2" id="KW-1185">Reference proteome</keyword>
<evidence type="ECO:0000313" key="2">
    <source>
        <dbReference type="Proteomes" id="UP001247620"/>
    </source>
</evidence>
<reference evidence="1 2" key="1">
    <citation type="submission" date="2023-07" db="EMBL/GenBank/DDBJ databases">
        <title>Sorghum-associated microbial communities from plants grown in Nebraska, USA.</title>
        <authorList>
            <person name="Schachtman D."/>
        </authorList>
    </citation>
    <scope>NUCLEOTIDE SEQUENCE [LARGE SCALE GENOMIC DNA]</scope>
    <source>
        <strain evidence="1 2">3262</strain>
    </source>
</reference>
<dbReference type="Proteomes" id="UP001247620">
    <property type="component" value="Unassembled WGS sequence"/>
</dbReference>
<dbReference type="Gene3D" id="3.30.530.20">
    <property type="match status" value="1"/>
</dbReference>
<gene>
    <name evidence="1" type="ORF">J2W55_002886</name>
</gene>
<dbReference type="SUPFAM" id="SSF55961">
    <property type="entry name" value="Bet v1-like"/>
    <property type="match status" value="1"/>
</dbReference>
<dbReference type="InterPro" id="IPR023393">
    <property type="entry name" value="START-like_dom_sf"/>
</dbReference>
<dbReference type="RefSeq" id="WP_310096637.1">
    <property type="nucleotide sequence ID" value="NZ_JAVDUU010000003.1"/>
</dbReference>
<evidence type="ECO:0000313" key="1">
    <source>
        <dbReference type="EMBL" id="MDR6943033.1"/>
    </source>
</evidence>
<comment type="caution">
    <text evidence="1">The sequence shown here is derived from an EMBL/GenBank/DDBJ whole genome shotgun (WGS) entry which is preliminary data.</text>
</comment>
<proteinExistence type="predicted"/>
<protein>
    <submittedName>
        <fullName evidence="1">Carbon monoxide dehydrogenase subunit G</fullName>
    </submittedName>
</protein>
<name>A0ABU1TCC8_9SPHI</name>
<accession>A0ABU1TCC8</accession>
<organism evidence="1 2">
    <name type="scientific">Mucilaginibacter pocheonensis</name>
    <dbReference type="NCBI Taxonomy" id="398050"/>
    <lineage>
        <taxon>Bacteria</taxon>
        <taxon>Pseudomonadati</taxon>
        <taxon>Bacteroidota</taxon>
        <taxon>Sphingobacteriia</taxon>
        <taxon>Sphingobacteriales</taxon>
        <taxon>Sphingobacteriaceae</taxon>
        <taxon>Mucilaginibacter</taxon>
    </lineage>
</organism>